<dbReference type="PANTHER" id="PTHR45745:SF1">
    <property type="entry name" value="PHOSPHOGLUCOMUTASE 2B-RELATED"/>
    <property type="match status" value="1"/>
</dbReference>
<keyword evidence="7 10" id="KW-1133">Transmembrane helix</keyword>
<dbReference type="Proteomes" id="UP001059576">
    <property type="component" value="Chromosome"/>
</dbReference>
<dbReference type="Pfam" id="PF03706">
    <property type="entry name" value="LPG_synthase_TM"/>
    <property type="match status" value="1"/>
</dbReference>
<keyword evidence="3" id="KW-1003">Cell membrane</keyword>
<dbReference type="RefSeq" id="WP_165036218.1">
    <property type="nucleotide sequence ID" value="NZ_CP101808.1"/>
</dbReference>
<organism evidence="12 13">
    <name type="scientific">Mycoplasmopsis equigenitalium</name>
    <dbReference type="NCBI Taxonomy" id="114883"/>
    <lineage>
        <taxon>Bacteria</taxon>
        <taxon>Bacillati</taxon>
        <taxon>Mycoplasmatota</taxon>
        <taxon>Mycoplasmoidales</taxon>
        <taxon>Metamycoplasmataceae</taxon>
        <taxon>Mycoplasmopsis</taxon>
    </lineage>
</organism>
<dbReference type="InterPro" id="IPR005844">
    <property type="entry name" value="A-D-PHexomutase_a/b/a-I"/>
</dbReference>
<feature type="transmembrane region" description="Helical" evidence="10">
    <location>
        <begin position="939"/>
        <end position="961"/>
    </location>
</feature>
<dbReference type="SUPFAM" id="SSF53738">
    <property type="entry name" value="Phosphoglucomutase, first 3 domains"/>
    <property type="match status" value="1"/>
</dbReference>
<evidence type="ECO:0000313" key="13">
    <source>
        <dbReference type="Proteomes" id="UP001059576"/>
    </source>
</evidence>
<feature type="transmembrane region" description="Helical" evidence="10">
    <location>
        <begin position="788"/>
        <end position="806"/>
    </location>
</feature>
<keyword evidence="8 10" id="KW-0472">Membrane</keyword>
<keyword evidence="13" id="KW-1185">Reference proteome</keyword>
<comment type="subcellular location">
    <subcellularLocation>
        <location evidence="1">Cell membrane</location>
        <topology evidence="1">Multi-pass membrane protein</topology>
    </subcellularLocation>
</comment>
<evidence type="ECO:0000256" key="1">
    <source>
        <dbReference type="ARBA" id="ARBA00004651"/>
    </source>
</evidence>
<dbReference type="InterPro" id="IPR016055">
    <property type="entry name" value="A-D-PHexomutase_a/b/a-I/II/III"/>
</dbReference>
<evidence type="ECO:0000259" key="11">
    <source>
        <dbReference type="Pfam" id="PF02878"/>
    </source>
</evidence>
<feature type="transmembrane region" description="Helical" evidence="10">
    <location>
        <begin position="543"/>
        <end position="562"/>
    </location>
</feature>
<proteinExistence type="inferred from homology"/>
<evidence type="ECO:0000256" key="8">
    <source>
        <dbReference type="ARBA" id="ARBA00023136"/>
    </source>
</evidence>
<dbReference type="Pfam" id="PF02878">
    <property type="entry name" value="PGM_PMM_I"/>
    <property type="match status" value="1"/>
</dbReference>
<protein>
    <submittedName>
        <fullName evidence="12">Lysylphosphatidylglycerol synthase domain-containing protein</fullName>
    </submittedName>
</protein>
<gene>
    <name evidence="12" type="ORF">NPA09_01895</name>
</gene>
<feature type="transmembrane region" description="Helical" evidence="10">
    <location>
        <begin position="659"/>
        <end position="683"/>
    </location>
</feature>
<comment type="similarity">
    <text evidence="2">Belongs to the phosphohexose mutase family.</text>
</comment>
<feature type="transmembrane region" description="Helical" evidence="10">
    <location>
        <begin position="735"/>
        <end position="753"/>
    </location>
</feature>
<evidence type="ECO:0000256" key="10">
    <source>
        <dbReference type="SAM" id="Phobius"/>
    </source>
</evidence>
<sequence>MSLNPLYQKWKNTDSEDENFLDSLLRLNKNKKNINETFSKGIKFINNKIVAKMGAGTNLINEYTITNIAQSYITGIEKSNNIKLEDTNGILVFFDNARNAELYSNIIARVFSDNNIKTHFISDSKSLPHTLANYTVHKNNLFGAIVLTKNVDSKDVIELAFYKKDGYHLSKKEIMAISFAMNQTNYLSLNLPSEIISYQMHHVRKTYLQDVISSYAGEQINKDIKVALAFNNRDTKDFYKFIFEKLNLKINFSNNIFFRVKTDFNNAKSMNNAMLKAKVTRSHFAMLIDHNGRGVNIAVRIKKRLRYLTPGEISTLYLKYQRMLENHKFNILNHYTNGSLTKRLAKKYNYNYEEFSEYRNAFETSDADFIAANKNKFYLQKFCYTEYDGLLFVLDFLKMVTYFQKQNLSIDQILSDLETENGFYHDSYKSERISHEAAHRFFNRIKNLTEIKKVKILNIEDISLGTLDTNNKVFKIVMDNNINLILTYSILNKRLSTHLNIISTKNQTLNQMVLLEREILEELESYKETNEVKKITFSNVFKYTFYAALLIGVFVFLFNIVWKMENSGTSILENMRIMIFQSQGTRWAFLSFIGLTIINILTSGLVTVRIMNYQGHKIKLYHAAIASFLGVVVQNITPKSVGSEIAFYWYLRRKGYDKSALLATVFASGIVWQLSNFLMTIIFAPIGLSLYWDHFSTNNANTIIFIIFLIVGLLVDTIIAAVVFIVTLSIKIQVFIVNHIIAFFQWFLFTNVYDPRTKAAKYIHDFAQIRNGIKIVFNKWWKILELVIYKWVPWILSGLAIFILSYKNAGQTILDSSKLKGGPYMTIFSALTLSRIANSFSITPGGNGTYEYFAKTLFSDIFIDTTTATQGLRNTKNDWASITTAINSIGGTFIPTLFSALLFCNIGIGEKLIDIRNKKIKNDQLINNQNTIYVQKKSVFYLVSLIIWIVALSVGLIVFVAY</sequence>
<keyword evidence="4 10" id="KW-0812">Transmembrane</keyword>
<keyword evidence="9" id="KW-0413">Isomerase</keyword>
<keyword evidence="5" id="KW-0479">Metal-binding</keyword>
<evidence type="ECO:0000256" key="3">
    <source>
        <dbReference type="ARBA" id="ARBA00022475"/>
    </source>
</evidence>
<feature type="domain" description="Alpha-D-phosphohexomutase alpha/beta/alpha" evidence="11">
    <location>
        <begin position="46"/>
        <end position="183"/>
    </location>
</feature>
<evidence type="ECO:0000256" key="9">
    <source>
        <dbReference type="ARBA" id="ARBA00023235"/>
    </source>
</evidence>
<feature type="transmembrane region" description="Helical" evidence="10">
    <location>
        <begin position="703"/>
        <end position="728"/>
    </location>
</feature>
<dbReference type="InterPro" id="IPR022791">
    <property type="entry name" value="L-PG_synthase/AglD"/>
</dbReference>
<evidence type="ECO:0000256" key="2">
    <source>
        <dbReference type="ARBA" id="ARBA00010231"/>
    </source>
</evidence>
<evidence type="ECO:0000256" key="6">
    <source>
        <dbReference type="ARBA" id="ARBA00022842"/>
    </source>
</evidence>
<evidence type="ECO:0000256" key="5">
    <source>
        <dbReference type="ARBA" id="ARBA00022723"/>
    </source>
</evidence>
<evidence type="ECO:0000256" key="7">
    <source>
        <dbReference type="ARBA" id="ARBA00022989"/>
    </source>
</evidence>
<evidence type="ECO:0000313" key="12">
    <source>
        <dbReference type="EMBL" id="UUD36654.1"/>
    </source>
</evidence>
<dbReference type="PANTHER" id="PTHR45745">
    <property type="entry name" value="PHOSPHOMANNOMUTASE 45A"/>
    <property type="match status" value="1"/>
</dbReference>
<feature type="transmembrane region" description="Helical" evidence="10">
    <location>
        <begin position="587"/>
        <end position="608"/>
    </location>
</feature>
<accession>A0ABY5J1R0</accession>
<name>A0ABY5J1R0_9BACT</name>
<dbReference type="Gene3D" id="3.40.120.10">
    <property type="entry name" value="Alpha-D-Glucose-1,6-Bisphosphate, subunit A, domain 3"/>
    <property type="match status" value="1"/>
</dbReference>
<dbReference type="EMBL" id="CP101808">
    <property type="protein sequence ID" value="UUD36654.1"/>
    <property type="molecule type" value="Genomic_DNA"/>
</dbReference>
<evidence type="ECO:0000256" key="4">
    <source>
        <dbReference type="ARBA" id="ARBA00022692"/>
    </source>
</evidence>
<keyword evidence="6" id="KW-0460">Magnesium</keyword>
<reference evidence="12" key="1">
    <citation type="submission" date="2022-07" db="EMBL/GenBank/DDBJ databases">
        <title>Complete genome of Mycoplasma equigenitalium type strain T37.</title>
        <authorList>
            <person name="Spergser J."/>
        </authorList>
    </citation>
    <scope>NUCLEOTIDE SEQUENCE</scope>
    <source>
        <strain evidence="12">T37</strain>
    </source>
</reference>